<dbReference type="Proteomes" id="UP000054485">
    <property type="component" value="Unassembled WGS sequence"/>
</dbReference>
<proteinExistence type="predicted"/>
<dbReference type="InParanoid" id="A0A0D0A5I9"/>
<evidence type="ECO:0000313" key="3">
    <source>
        <dbReference type="EMBL" id="KIK45380.1"/>
    </source>
</evidence>
<keyword evidence="1" id="KW-1133">Transmembrane helix</keyword>
<gene>
    <name evidence="3" type="ORF">CY34DRAFT_801751</name>
</gene>
<accession>A0A0D0A5I9</accession>
<feature type="transmembrane region" description="Helical" evidence="1">
    <location>
        <begin position="46"/>
        <end position="64"/>
    </location>
</feature>
<dbReference type="Pfam" id="PF20151">
    <property type="entry name" value="DUF6533"/>
    <property type="match status" value="1"/>
</dbReference>
<reference evidence="4" key="2">
    <citation type="submission" date="2015-01" db="EMBL/GenBank/DDBJ databases">
        <title>Evolutionary Origins and Diversification of the Mycorrhizal Mutualists.</title>
        <authorList>
            <consortium name="DOE Joint Genome Institute"/>
            <consortium name="Mycorrhizal Genomics Consortium"/>
            <person name="Kohler A."/>
            <person name="Kuo A."/>
            <person name="Nagy L.G."/>
            <person name="Floudas D."/>
            <person name="Copeland A."/>
            <person name="Barry K.W."/>
            <person name="Cichocki N."/>
            <person name="Veneault-Fourrey C."/>
            <person name="LaButti K."/>
            <person name="Lindquist E.A."/>
            <person name="Lipzen A."/>
            <person name="Lundell T."/>
            <person name="Morin E."/>
            <person name="Murat C."/>
            <person name="Riley R."/>
            <person name="Ohm R."/>
            <person name="Sun H."/>
            <person name="Tunlid A."/>
            <person name="Henrissat B."/>
            <person name="Grigoriev I.V."/>
            <person name="Hibbett D.S."/>
            <person name="Martin F."/>
        </authorList>
    </citation>
    <scope>NUCLEOTIDE SEQUENCE [LARGE SCALE GENOMIC DNA]</scope>
    <source>
        <strain evidence="4">UH-Slu-Lm8-n1</strain>
    </source>
</reference>
<dbReference type="HOGENOM" id="CLU_3020129_0_0_1"/>
<name>A0A0D0A5I9_9AGAM</name>
<evidence type="ECO:0000259" key="2">
    <source>
        <dbReference type="Pfam" id="PF20151"/>
    </source>
</evidence>
<sequence length="65" mass="7404">MTVTYRSNLTCGFLVAASVGAIYDWVLSFEQEVELIWMQRWSLMTILYLSVRYGGIVFAVSASMQ</sequence>
<dbReference type="EMBL" id="KN835174">
    <property type="protein sequence ID" value="KIK45380.1"/>
    <property type="molecule type" value="Genomic_DNA"/>
</dbReference>
<protein>
    <recommendedName>
        <fullName evidence="2">DUF6533 domain-containing protein</fullName>
    </recommendedName>
</protein>
<keyword evidence="1" id="KW-0472">Membrane</keyword>
<evidence type="ECO:0000313" key="4">
    <source>
        <dbReference type="Proteomes" id="UP000054485"/>
    </source>
</evidence>
<keyword evidence="4" id="KW-1185">Reference proteome</keyword>
<dbReference type="OrthoDB" id="2673686at2759"/>
<keyword evidence="1" id="KW-0812">Transmembrane</keyword>
<dbReference type="InterPro" id="IPR045340">
    <property type="entry name" value="DUF6533"/>
</dbReference>
<feature type="transmembrane region" description="Helical" evidence="1">
    <location>
        <begin position="7"/>
        <end position="26"/>
    </location>
</feature>
<evidence type="ECO:0000256" key="1">
    <source>
        <dbReference type="SAM" id="Phobius"/>
    </source>
</evidence>
<reference evidence="3 4" key="1">
    <citation type="submission" date="2014-04" db="EMBL/GenBank/DDBJ databases">
        <authorList>
            <consortium name="DOE Joint Genome Institute"/>
            <person name="Kuo A."/>
            <person name="Ruytinx J."/>
            <person name="Rineau F."/>
            <person name="Colpaert J."/>
            <person name="Kohler A."/>
            <person name="Nagy L.G."/>
            <person name="Floudas D."/>
            <person name="Copeland A."/>
            <person name="Barry K.W."/>
            <person name="Cichocki N."/>
            <person name="Veneault-Fourrey C."/>
            <person name="LaButti K."/>
            <person name="Lindquist E.A."/>
            <person name="Lipzen A."/>
            <person name="Lundell T."/>
            <person name="Morin E."/>
            <person name="Murat C."/>
            <person name="Sun H."/>
            <person name="Tunlid A."/>
            <person name="Henrissat B."/>
            <person name="Grigoriev I.V."/>
            <person name="Hibbett D.S."/>
            <person name="Martin F."/>
            <person name="Nordberg H.P."/>
            <person name="Cantor M.N."/>
            <person name="Hua S.X."/>
        </authorList>
    </citation>
    <scope>NUCLEOTIDE SEQUENCE [LARGE SCALE GENOMIC DNA]</scope>
    <source>
        <strain evidence="3 4">UH-Slu-Lm8-n1</strain>
    </source>
</reference>
<organism evidence="3 4">
    <name type="scientific">Suillus luteus UH-Slu-Lm8-n1</name>
    <dbReference type="NCBI Taxonomy" id="930992"/>
    <lineage>
        <taxon>Eukaryota</taxon>
        <taxon>Fungi</taxon>
        <taxon>Dikarya</taxon>
        <taxon>Basidiomycota</taxon>
        <taxon>Agaricomycotina</taxon>
        <taxon>Agaricomycetes</taxon>
        <taxon>Agaricomycetidae</taxon>
        <taxon>Boletales</taxon>
        <taxon>Suillineae</taxon>
        <taxon>Suillaceae</taxon>
        <taxon>Suillus</taxon>
    </lineage>
</organism>
<dbReference type="AlphaFoldDB" id="A0A0D0A5I9"/>
<feature type="domain" description="DUF6533" evidence="2">
    <location>
        <begin position="13"/>
        <end position="57"/>
    </location>
</feature>